<evidence type="ECO:0000256" key="1">
    <source>
        <dbReference type="ARBA" id="ARBA00023015"/>
    </source>
</evidence>
<dbReference type="Gene3D" id="1.10.260.40">
    <property type="entry name" value="lambda repressor-like DNA-binding domains"/>
    <property type="match status" value="1"/>
</dbReference>
<keyword evidence="3" id="KW-0804">Transcription</keyword>
<name>A0A2T2WRH3_SULTH</name>
<dbReference type="PANTHER" id="PTHR30146:SF145">
    <property type="entry name" value="RIBOSE OPERON REPRESSOR"/>
    <property type="match status" value="1"/>
</dbReference>
<dbReference type="CDD" id="cd06267">
    <property type="entry name" value="PBP1_LacI_sugar_binding-like"/>
    <property type="match status" value="1"/>
</dbReference>
<sequence>MFTCKRLYGGNYVATIRDVARIAGVSIATVSHVMNGTRPVADSTRQRVFAAMKELHFQPSAFARGMRLRSFKTIGLIMGDFSDPFYAQIFQGLERVASQFGYSVMVANTNEDATIEFQAIQLMIQKGLNGLVVAPCPNDKDARDLVETLDFPTVLIDRLWDGSSLSSVVLDNHHAAELLVDHLFNRGHRDILFVAGRIGLSTTSERLEGYIQSMEKRNLKPLIVNGGSVVEGGREAAKWWLTNLPHTTAIICGNNLMMTGLLEVLEAHGAFPGNVTVVGVDNEAWTGLMIPPITVIDQPAASMGEEAARLLIDRIERGVTETKKAVFPGRLVCRD</sequence>
<keyword evidence="2" id="KW-0238">DNA-binding</keyword>
<dbReference type="SUPFAM" id="SSF47413">
    <property type="entry name" value="lambda repressor-like DNA-binding domains"/>
    <property type="match status" value="1"/>
</dbReference>
<gene>
    <name evidence="5" type="ORF">C7B47_13920</name>
</gene>
<dbReference type="AlphaFoldDB" id="A0A2T2WRH3"/>
<dbReference type="GO" id="GO:0003700">
    <property type="term" value="F:DNA-binding transcription factor activity"/>
    <property type="evidence" value="ECO:0007669"/>
    <property type="project" value="TreeGrafter"/>
</dbReference>
<dbReference type="PANTHER" id="PTHR30146">
    <property type="entry name" value="LACI-RELATED TRANSCRIPTIONAL REPRESSOR"/>
    <property type="match status" value="1"/>
</dbReference>
<dbReference type="InterPro" id="IPR028082">
    <property type="entry name" value="Peripla_BP_I"/>
</dbReference>
<dbReference type="GO" id="GO:0000976">
    <property type="term" value="F:transcription cis-regulatory region binding"/>
    <property type="evidence" value="ECO:0007669"/>
    <property type="project" value="TreeGrafter"/>
</dbReference>
<organism evidence="5 6">
    <name type="scientific">Sulfobacillus thermosulfidooxidans</name>
    <dbReference type="NCBI Taxonomy" id="28034"/>
    <lineage>
        <taxon>Bacteria</taxon>
        <taxon>Bacillati</taxon>
        <taxon>Bacillota</taxon>
        <taxon>Clostridia</taxon>
        <taxon>Eubacteriales</taxon>
        <taxon>Clostridiales Family XVII. Incertae Sedis</taxon>
        <taxon>Sulfobacillus</taxon>
    </lineage>
</organism>
<dbReference type="InterPro" id="IPR000843">
    <property type="entry name" value="HTH_LacI"/>
</dbReference>
<dbReference type="PROSITE" id="PS50932">
    <property type="entry name" value="HTH_LACI_2"/>
    <property type="match status" value="1"/>
</dbReference>
<evidence type="ECO:0000256" key="3">
    <source>
        <dbReference type="ARBA" id="ARBA00023163"/>
    </source>
</evidence>
<evidence type="ECO:0000313" key="5">
    <source>
        <dbReference type="EMBL" id="PSR24830.1"/>
    </source>
</evidence>
<dbReference type="SMART" id="SM00354">
    <property type="entry name" value="HTH_LACI"/>
    <property type="match status" value="1"/>
</dbReference>
<dbReference type="Proteomes" id="UP000242705">
    <property type="component" value="Unassembled WGS sequence"/>
</dbReference>
<dbReference type="Pfam" id="PF00532">
    <property type="entry name" value="Peripla_BP_1"/>
    <property type="match status" value="1"/>
</dbReference>
<dbReference type="PRINTS" id="PR00036">
    <property type="entry name" value="HTHLACI"/>
</dbReference>
<reference evidence="5 6" key="1">
    <citation type="journal article" date="2014" name="BMC Genomics">
        <title>Comparison of environmental and isolate Sulfobacillus genomes reveals diverse carbon, sulfur, nitrogen, and hydrogen metabolisms.</title>
        <authorList>
            <person name="Justice N.B."/>
            <person name="Norman A."/>
            <person name="Brown C.T."/>
            <person name="Singh A."/>
            <person name="Thomas B.C."/>
            <person name="Banfield J.F."/>
        </authorList>
    </citation>
    <scope>NUCLEOTIDE SEQUENCE [LARGE SCALE GENOMIC DNA]</scope>
    <source>
        <strain evidence="5">AMDSBA5</strain>
    </source>
</reference>
<dbReference type="SUPFAM" id="SSF53822">
    <property type="entry name" value="Periplasmic binding protein-like I"/>
    <property type="match status" value="1"/>
</dbReference>
<keyword evidence="1" id="KW-0805">Transcription regulation</keyword>
<evidence type="ECO:0000313" key="6">
    <source>
        <dbReference type="Proteomes" id="UP000242705"/>
    </source>
</evidence>
<dbReference type="EMBL" id="PXYX01000042">
    <property type="protein sequence ID" value="PSR24830.1"/>
    <property type="molecule type" value="Genomic_DNA"/>
</dbReference>
<evidence type="ECO:0000256" key="2">
    <source>
        <dbReference type="ARBA" id="ARBA00023125"/>
    </source>
</evidence>
<proteinExistence type="predicted"/>
<evidence type="ECO:0000259" key="4">
    <source>
        <dbReference type="PROSITE" id="PS50932"/>
    </source>
</evidence>
<dbReference type="InterPro" id="IPR001761">
    <property type="entry name" value="Peripla_BP/Lac1_sug-bd_dom"/>
</dbReference>
<accession>A0A2T2WRH3</accession>
<dbReference type="PROSITE" id="PS00356">
    <property type="entry name" value="HTH_LACI_1"/>
    <property type="match status" value="1"/>
</dbReference>
<dbReference type="CDD" id="cd01392">
    <property type="entry name" value="HTH_LacI"/>
    <property type="match status" value="1"/>
</dbReference>
<dbReference type="InterPro" id="IPR010982">
    <property type="entry name" value="Lambda_DNA-bd_dom_sf"/>
</dbReference>
<dbReference type="Gene3D" id="3.40.50.2300">
    <property type="match status" value="2"/>
</dbReference>
<feature type="domain" description="HTH lacI-type" evidence="4">
    <location>
        <begin position="14"/>
        <end position="68"/>
    </location>
</feature>
<dbReference type="Pfam" id="PF00356">
    <property type="entry name" value="LacI"/>
    <property type="match status" value="1"/>
</dbReference>
<comment type="caution">
    <text evidence="5">The sequence shown here is derived from an EMBL/GenBank/DDBJ whole genome shotgun (WGS) entry which is preliminary data.</text>
</comment>
<protein>
    <recommendedName>
        <fullName evidence="4">HTH lacI-type domain-containing protein</fullName>
    </recommendedName>
</protein>